<protein>
    <submittedName>
        <fullName evidence="1">Uncharacterized protein</fullName>
    </submittedName>
</protein>
<dbReference type="AlphaFoldDB" id="A0A172QAD1"/>
<dbReference type="RefSeq" id="WP_067064964.1">
    <property type="nucleotide sequence ID" value="NZ_CP014699.1"/>
</dbReference>
<dbReference type="EMBL" id="CP014699">
    <property type="protein sequence ID" value="AND80365.1"/>
    <property type="molecule type" value="Genomic_DNA"/>
</dbReference>
<reference evidence="1 2" key="1">
    <citation type="journal article" date="2016" name="Int. J. Syst. Evol. Microbiol.">
        <title>Streptococcuspantholopis sp. nov., isolated from faeces of the Tibetan antelope (Pantholops hodgsonii).</title>
        <authorList>
            <person name="Bai X."/>
            <person name="Xiong Y."/>
            <person name="Lu S."/>
            <person name="Jin D."/>
            <person name="Lai X."/>
            <person name="Yang J."/>
            <person name="Niu L."/>
            <person name="Hu S."/>
            <person name="Meng X."/>
            <person name="Pu J."/>
            <person name="Ye C."/>
            <person name="Xu J."/>
        </authorList>
    </citation>
    <scope>NUCLEOTIDE SEQUENCE [LARGE SCALE GENOMIC DNA]</scope>
    <source>
        <strain evidence="1 2">TA 26</strain>
    </source>
</reference>
<dbReference type="Proteomes" id="UP000077317">
    <property type="component" value="Chromosome"/>
</dbReference>
<dbReference type="KEGG" id="spat:A0O21_10485"/>
<reference evidence="2" key="2">
    <citation type="submission" date="2016-03" db="EMBL/GenBank/DDBJ databases">
        <title>Streptococcus antelopensis sp. nov., isolated from the feces of the Tibetan antelope (Pantholops hodgsonii) in Hoh Xil National Nature Reserve, Qinghai, China.</title>
        <authorList>
            <person name="Bai X."/>
        </authorList>
    </citation>
    <scope>NUCLEOTIDE SEQUENCE [LARGE SCALE GENOMIC DNA]</scope>
    <source>
        <strain evidence="2">TA 26</strain>
    </source>
</reference>
<organism evidence="1 2">
    <name type="scientific">Streptococcus pantholopis</name>
    <dbReference type="NCBI Taxonomy" id="1811193"/>
    <lineage>
        <taxon>Bacteria</taxon>
        <taxon>Bacillati</taxon>
        <taxon>Bacillota</taxon>
        <taxon>Bacilli</taxon>
        <taxon>Lactobacillales</taxon>
        <taxon>Streptococcaceae</taxon>
        <taxon>Streptococcus</taxon>
    </lineage>
</organism>
<proteinExistence type="predicted"/>
<evidence type="ECO:0000313" key="2">
    <source>
        <dbReference type="Proteomes" id="UP000077317"/>
    </source>
</evidence>
<accession>A0A172QAD1</accession>
<name>A0A172QAD1_9STRE</name>
<evidence type="ECO:0000313" key="1">
    <source>
        <dbReference type="EMBL" id="AND80365.1"/>
    </source>
</evidence>
<sequence>MASDACITMTAIFFPQRLGRVQFHKMQSPLKEQSKNRRLDEESQSSRTVYLFCTALRACSIPQDTKPVKNAKGK</sequence>
<keyword evidence="2" id="KW-1185">Reference proteome</keyword>
<gene>
    <name evidence="1" type="ORF">A0O21_10485</name>
</gene>